<dbReference type="Pfam" id="PF09425">
    <property type="entry name" value="Jas_motif"/>
    <property type="match status" value="1"/>
</dbReference>
<dbReference type="AlphaFoldDB" id="A0A4Y7LGM2"/>
<dbReference type="STRING" id="3469.A0A4Y7LGM2"/>
<dbReference type="EMBL" id="CM010725">
    <property type="protein sequence ID" value="RZC83305.1"/>
    <property type="molecule type" value="Genomic_DNA"/>
</dbReference>
<dbReference type="InterPro" id="IPR040390">
    <property type="entry name" value="TIFY/JAZ"/>
</dbReference>
<feature type="signal peptide" evidence="1">
    <location>
        <begin position="1"/>
        <end position="27"/>
    </location>
</feature>
<dbReference type="GO" id="GO:0031347">
    <property type="term" value="P:regulation of defense response"/>
    <property type="evidence" value="ECO:0007669"/>
    <property type="project" value="TreeGrafter"/>
</dbReference>
<dbReference type="PANTHER" id="PTHR33077">
    <property type="entry name" value="PROTEIN TIFY 4A-RELATED-RELATED"/>
    <property type="match status" value="1"/>
</dbReference>
<dbReference type="Gramene" id="RZC83305">
    <property type="protein sequence ID" value="RZC83305"/>
    <property type="gene ID" value="C5167_046093"/>
</dbReference>
<gene>
    <name evidence="2" type="ORF">C5167_046093</name>
</gene>
<name>A0A4Y7LGM2_PAPSO</name>
<proteinExistence type="predicted"/>
<dbReference type="Proteomes" id="UP000316621">
    <property type="component" value="Chromosome 11"/>
</dbReference>
<evidence type="ECO:0000313" key="2">
    <source>
        <dbReference type="EMBL" id="RZC83305.1"/>
    </source>
</evidence>
<dbReference type="GO" id="GO:2000022">
    <property type="term" value="P:regulation of jasmonic acid mediated signaling pathway"/>
    <property type="evidence" value="ECO:0007669"/>
    <property type="project" value="TreeGrafter"/>
</dbReference>
<dbReference type="GO" id="GO:0009611">
    <property type="term" value="P:response to wounding"/>
    <property type="evidence" value="ECO:0007669"/>
    <property type="project" value="TreeGrafter"/>
</dbReference>
<dbReference type="OMA" id="GRICACD"/>
<dbReference type="InterPro" id="IPR018467">
    <property type="entry name" value="CCT_CS"/>
</dbReference>
<sequence length="167" mass="18898">MTLDYKFELLGMFLSLCFPLMISLATAEAKKKERNMKKTATVPLSMRRKCNFELFLVPPSSSAIDTYSHHNSMTEGSDESPQHLTIFFDGRVSVCDITKLQRILSLARGEMKERMTSDTSVPSPATPSVVESQLQISPNGICMQRSLQRFLEKRKNRIQATSPYCKP</sequence>
<protein>
    <submittedName>
        <fullName evidence="2">Uncharacterized protein</fullName>
    </submittedName>
</protein>
<feature type="chain" id="PRO_5021454359" evidence="1">
    <location>
        <begin position="28"/>
        <end position="167"/>
    </location>
</feature>
<dbReference type="PANTHER" id="PTHR33077:SF17">
    <property type="entry name" value="PROTEIN TIFY 5B"/>
    <property type="match status" value="1"/>
</dbReference>
<accession>A0A4Y7LGM2</accession>
<reference evidence="2 3" key="1">
    <citation type="journal article" date="2018" name="Science">
        <title>The opium poppy genome and morphinan production.</title>
        <authorList>
            <person name="Guo L."/>
            <person name="Winzer T."/>
            <person name="Yang X."/>
            <person name="Li Y."/>
            <person name="Ning Z."/>
            <person name="He Z."/>
            <person name="Teodor R."/>
            <person name="Lu Y."/>
            <person name="Bowser T.A."/>
            <person name="Graham I.A."/>
            <person name="Ye K."/>
        </authorList>
    </citation>
    <scope>NUCLEOTIDE SEQUENCE [LARGE SCALE GENOMIC DNA]</scope>
    <source>
        <strain evidence="3">cv. HN1</strain>
        <tissue evidence="2">Leaves</tissue>
    </source>
</reference>
<evidence type="ECO:0000256" key="1">
    <source>
        <dbReference type="SAM" id="SignalP"/>
    </source>
</evidence>
<keyword evidence="3" id="KW-1185">Reference proteome</keyword>
<dbReference type="GO" id="GO:0005634">
    <property type="term" value="C:nucleus"/>
    <property type="evidence" value="ECO:0007669"/>
    <property type="project" value="TreeGrafter"/>
</dbReference>
<organism evidence="2 3">
    <name type="scientific">Papaver somniferum</name>
    <name type="common">Opium poppy</name>
    <dbReference type="NCBI Taxonomy" id="3469"/>
    <lineage>
        <taxon>Eukaryota</taxon>
        <taxon>Viridiplantae</taxon>
        <taxon>Streptophyta</taxon>
        <taxon>Embryophyta</taxon>
        <taxon>Tracheophyta</taxon>
        <taxon>Spermatophyta</taxon>
        <taxon>Magnoliopsida</taxon>
        <taxon>Ranunculales</taxon>
        <taxon>Papaveraceae</taxon>
        <taxon>Papaveroideae</taxon>
        <taxon>Papaver</taxon>
    </lineage>
</organism>
<evidence type="ECO:0000313" key="3">
    <source>
        <dbReference type="Proteomes" id="UP000316621"/>
    </source>
</evidence>
<keyword evidence="1" id="KW-0732">Signal</keyword>